<evidence type="ECO:0000313" key="2">
    <source>
        <dbReference type="EMBL" id="MCC2028927.1"/>
    </source>
</evidence>
<feature type="transmembrane region" description="Helical" evidence="1">
    <location>
        <begin position="53"/>
        <end position="80"/>
    </location>
</feature>
<keyword evidence="3" id="KW-1185">Reference proteome</keyword>
<accession>A0A9X1LN05</accession>
<dbReference type="AlphaFoldDB" id="A0A9X1LN05"/>
<protein>
    <submittedName>
        <fullName evidence="2">Uncharacterized protein</fullName>
    </submittedName>
</protein>
<gene>
    <name evidence="2" type="ORF">KEC56_05250</name>
</gene>
<proteinExistence type="predicted"/>
<keyword evidence="1" id="KW-0472">Membrane</keyword>
<dbReference type="EMBL" id="JAGTTM010000001">
    <property type="protein sequence ID" value="MCC2028927.1"/>
    <property type="molecule type" value="Genomic_DNA"/>
</dbReference>
<reference evidence="2" key="1">
    <citation type="submission" date="2021-04" db="EMBL/GenBank/DDBJ databases">
        <title>Microbacterium tenobrionis sp. nov. and Microbacterium allomyrinae sp. nov., isolated from larvae of Tenobrio molitor and Allomyrina dichotoma, respectively.</title>
        <authorList>
            <person name="Lee S.D."/>
        </authorList>
    </citation>
    <scope>NUCLEOTIDE SEQUENCE</scope>
    <source>
        <strain evidence="2">YMB-B2</strain>
    </source>
</reference>
<keyword evidence="1" id="KW-0812">Transmembrane</keyword>
<keyword evidence="1" id="KW-1133">Transmembrane helix</keyword>
<evidence type="ECO:0000256" key="1">
    <source>
        <dbReference type="SAM" id="Phobius"/>
    </source>
</evidence>
<comment type="caution">
    <text evidence="2">The sequence shown here is derived from an EMBL/GenBank/DDBJ whole genome shotgun (WGS) entry which is preliminary data.</text>
</comment>
<organism evidence="2 3">
    <name type="scientific">Microbacterium tenebrionis</name>
    <dbReference type="NCBI Taxonomy" id="2830665"/>
    <lineage>
        <taxon>Bacteria</taxon>
        <taxon>Bacillati</taxon>
        <taxon>Actinomycetota</taxon>
        <taxon>Actinomycetes</taxon>
        <taxon>Micrococcales</taxon>
        <taxon>Microbacteriaceae</taxon>
        <taxon>Microbacterium</taxon>
    </lineage>
</organism>
<sequence length="211" mass="22879">MDTRDHDELDQALRHLAFPTTQITPAIEDELASLTIASLRATRPVARKRAWRLSLTAGVPVVAVFGIGTAAMATGLWAPWAQTPDGTFTYTLPSGVVCEQRVGNLHAENPDIQPAVQEIFTTMDVVAESDVTTRNEQLLTEESALEYAQATVDDSESPGFGTIEDVIYGMALRGAVLETVDQELVQRGFDMSDERNMISAQGQALCGEDIP</sequence>
<dbReference type="Proteomes" id="UP001139289">
    <property type="component" value="Unassembled WGS sequence"/>
</dbReference>
<name>A0A9X1LN05_9MICO</name>
<dbReference type="RefSeq" id="WP_175986984.1">
    <property type="nucleotide sequence ID" value="NZ_JAGTTM010000001.1"/>
</dbReference>
<evidence type="ECO:0000313" key="3">
    <source>
        <dbReference type="Proteomes" id="UP001139289"/>
    </source>
</evidence>